<dbReference type="EMBL" id="AP008213">
    <property type="protein sequence ID" value="BAH93849.1"/>
    <property type="molecule type" value="Genomic_DNA"/>
</dbReference>
<feature type="compositionally biased region" description="Polar residues" evidence="1">
    <location>
        <begin position="37"/>
        <end position="47"/>
    </location>
</feature>
<evidence type="ECO:0000313" key="3">
    <source>
        <dbReference type="Proteomes" id="UP000000763"/>
    </source>
</evidence>
<evidence type="ECO:0000313" key="2">
    <source>
        <dbReference type="EMBL" id="BAH93849.1"/>
    </source>
</evidence>
<reference evidence="3" key="2">
    <citation type="journal article" date="2008" name="Nucleic Acids Res.">
        <title>The rice annotation project database (RAP-DB): 2008 update.</title>
        <authorList>
            <consortium name="The rice annotation project (RAP)"/>
        </authorList>
    </citation>
    <scope>GENOME REANNOTATION</scope>
    <source>
        <strain evidence="3">cv. Nipponbare</strain>
    </source>
</reference>
<feature type="non-terminal residue" evidence="2">
    <location>
        <position position="1"/>
    </location>
</feature>
<organism evidence="2 3">
    <name type="scientific">Oryza sativa subsp. japonica</name>
    <name type="common">Rice</name>
    <dbReference type="NCBI Taxonomy" id="39947"/>
    <lineage>
        <taxon>Eukaryota</taxon>
        <taxon>Viridiplantae</taxon>
        <taxon>Streptophyta</taxon>
        <taxon>Embryophyta</taxon>
        <taxon>Tracheophyta</taxon>
        <taxon>Spermatophyta</taxon>
        <taxon>Magnoliopsida</taxon>
        <taxon>Liliopsida</taxon>
        <taxon>Poales</taxon>
        <taxon>Poaceae</taxon>
        <taxon>BOP clade</taxon>
        <taxon>Oryzoideae</taxon>
        <taxon>Oryzeae</taxon>
        <taxon>Oryzinae</taxon>
        <taxon>Oryza</taxon>
        <taxon>Oryza sativa</taxon>
    </lineage>
</organism>
<name>C7J4S8_ORYSJ</name>
<evidence type="ECO:0000256" key="1">
    <source>
        <dbReference type="SAM" id="MobiDB-lite"/>
    </source>
</evidence>
<feature type="region of interest" description="Disordered" evidence="1">
    <location>
        <begin position="37"/>
        <end position="74"/>
    </location>
</feature>
<reference evidence="2 3" key="1">
    <citation type="journal article" date="2005" name="Nature">
        <title>The map-based sequence of the rice genome.</title>
        <authorList>
            <consortium name="International rice genome sequencing project (IRGSP)"/>
            <person name="Matsumoto T."/>
            <person name="Wu J."/>
            <person name="Kanamori H."/>
            <person name="Katayose Y."/>
            <person name="Fujisawa M."/>
            <person name="Namiki N."/>
            <person name="Mizuno H."/>
            <person name="Yamamoto K."/>
            <person name="Antonio B.A."/>
            <person name="Baba T."/>
            <person name="Sakata K."/>
            <person name="Nagamura Y."/>
            <person name="Aoki H."/>
            <person name="Arikawa K."/>
            <person name="Arita K."/>
            <person name="Bito T."/>
            <person name="Chiden Y."/>
            <person name="Fujitsuka N."/>
            <person name="Fukunaka R."/>
            <person name="Hamada M."/>
            <person name="Harada C."/>
            <person name="Hayashi A."/>
            <person name="Hijishita S."/>
            <person name="Honda M."/>
            <person name="Hosokawa S."/>
            <person name="Ichikawa Y."/>
            <person name="Idonuma A."/>
            <person name="Iijima M."/>
            <person name="Ikeda M."/>
            <person name="Ikeno M."/>
            <person name="Ito K."/>
            <person name="Ito S."/>
            <person name="Ito T."/>
            <person name="Ito Y."/>
            <person name="Ito Y."/>
            <person name="Iwabuchi A."/>
            <person name="Kamiya K."/>
            <person name="Karasawa W."/>
            <person name="Kurita K."/>
            <person name="Katagiri S."/>
            <person name="Kikuta A."/>
            <person name="Kobayashi H."/>
            <person name="Kobayashi N."/>
            <person name="Machita K."/>
            <person name="Maehara T."/>
            <person name="Masukawa M."/>
            <person name="Mizubayashi T."/>
            <person name="Mukai Y."/>
            <person name="Nagasaki H."/>
            <person name="Nagata Y."/>
            <person name="Naito S."/>
            <person name="Nakashima M."/>
            <person name="Nakama Y."/>
            <person name="Nakamichi Y."/>
            <person name="Nakamura M."/>
            <person name="Meguro A."/>
            <person name="Negishi M."/>
            <person name="Ohta I."/>
            <person name="Ohta T."/>
            <person name="Okamoto M."/>
            <person name="Ono N."/>
            <person name="Saji S."/>
            <person name="Sakaguchi M."/>
            <person name="Sakai K."/>
            <person name="Shibata M."/>
            <person name="Shimokawa T."/>
            <person name="Song J."/>
            <person name="Takazaki Y."/>
            <person name="Terasawa K."/>
            <person name="Tsugane M."/>
            <person name="Tsuji K."/>
            <person name="Ueda S."/>
            <person name="Waki K."/>
            <person name="Yamagata H."/>
            <person name="Yamamoto M."/>
            <person name="Yamamoto S."/>
            <person name="Yamane H."/>
            <person name="Yoshiki S."/>
            <person name="Yoshihara R."/>
            <person name="Yukawa K."/>
            <person name="Zhong H."/>
            <person name="Yano M."/>
            <person name="Yuan Q."/>
            <person name="Ouyang S."/>
            <person name="Liu J."/>
            <person name="Jones K.M."/>
            <person name="Gansberger K."/>
            <person name="Moffat K."/>
            <person name="Hill J."/>
            <person name="Bera J."/>
            <person name="Fadrosh D."/>
            <person name="Jin S."/>
            <person name="Johri S."/>
            <person name="Kim M."/>
            <person name="Overton L."/>
            <person name="Reardon M."/>
            <person name="Tsitrin T."/>
            <person name="Vuong H."/>
            <person name="Weaver B."/>
            <person name="Ciecko A."/>
            <person name="Tallon L."/>
            <person name="Jackson J."/>
            <person name="Pai G."/>
            <person name="Aken S.V."/>
            <person name="Utterback T."/>
            <person name="Reidmuller S."/>
            <person name="Feldblyum T."/>
            <person name="Hsiao J."/>
            <person name="Zismann V."/>
            <person name="Iobst S."/>
            <person name="de Vazeille A.R."/>
            <person name="Buell C.R."/>
            <person name="Ying K."/>
            <person name="Li Y."/>
            <person name="Lu T."/>
            <person name="Huang Y."/>
            <person name="Zhao Q."/>
            <person name="Feng Q."/>
            <person name="Zhang L."/>
            <person name="Zhu J."/>
            <person name="Weng Q."/>
            <person name="Mu J."/>
            <person name="Lu Y."/>
            <person name="Fan D."/>
            <person name="Liu Y."/>
            <person name="Guan J."/>
            <person name="Zhang Y."/>
            <person name="Yu S."/>
            <person name="Liu X."/>
            <person name="Zhang Y."/>
            <person name="Hong G."/>
            <person name="Han B."/>
            <person name="Choisne N."/>
            <person name="Demange N."/>
            <person name="Orjeda G."/>
            <person name="Samain S."/>
            <person name="Cattolico L."/>
            <person name="Pelletier E."/>
            <person name="Couloux A."/>
            <person name="Segurens B."/>
            <person name="Wincker P."/>
            <person name="D'Hont A."/>
            <person name="Scarpelli C."/>
            <person name="Weissenbach J."/>
            <person name="Salanoubat M."/>
            <person name="Quetier F."/>
            <person name="Yu Y."/>
            <person name="Kim H.R."/>
            <person name="Rambo T."/>
            <person name="Currie J."/>
            <person name="Collura K."/>
            <person name="Luo M."/>
            <person name="Yang T."/>
            <person name="Ammiraju J.S.S."/>
            <person name="Engler F."/>
            <person name="Soderlund C."/>
            <person name="Wing R.A."/>
            <person name="Palmer L.E."/>
            <person name="de la Bastide M."/>
            <person name="Spiegel L."/>
            <person name="Nascimento L."/>
            <person name="Zutavern T."/>
            <person name="O'Shaughnessy A."/>
            <person name="Dike S."/>
            <person name="Dedhia N."/>
            <person name="Preston R."/>
            <person name="Balija V."/>
            <person name="McCombie W.R."/>
            <person name="Chow T."/>
            <person name="Chen H."/>
            <person name="Chung M."/>
            <person name="Chen C."/>
            <person name="Shaw J."/>
            <person name="Wu H."/>
            <person name="Hsiao K."/>
            <person name="Chao Y."/>
            <person name="Chu M."/>
            <person name="Cheng C."/>
            <person name="Hour A."/>
            <person name="Lee P."/>
            <person name="Lin S."/>
            <person name="Lin Y."/>
            <person name="Liou J."/>
            <person name="Liu S."/>
            <person name="Hsing Y."/>
            <person name="Raghuvanshi S."/>
            <person name="Mohanty A."/>
            <person name="Bharti A.K."/>
            <person name="Gaur A."/>
            <person name="Gupta V."/>
            <person name="Kumar D."/>
            <person name="Ravi V."/>
            <person name="Vij S."/>
            <person name="Kapur A."/>
            <person name="Khurana P."/>
            <person name="Khurana P."/>
            <person name="Khurana J.P."/>
            <person name="Tyagi A.K."/>
            <person name="Gaikwad K."/>
            <person name="Singh A."/>
            <person name="Dalal V."/>
            <person name="Srivastava S."/>
            <person name="Dixit A."/>
            <person name="Pal A.K."/>
            <person name="Ghazi I.A."/>
            <person name="Yadav M."/>
            <person name="Pandit A."/>
            <person name="Bhargava A."/>
            <person name="Sureshbabu K."/>
            <person name="Batra K."/>
            <person name="Sharma T.R."/>
            <person name="Mohapatra T."/>
            <person name="Singh N.K."/>
            <person name="Messing J."/>
            <person name="Nelson A.B."/>
            <person name="Fuks G."/>
            <person name="Kavchok S."/>
            <person name="Keizer G."/>
            <person name="Linton E."/>
            <person name="Llaca V."/>
            <person name="Song R."/>
            <person name="Tanyolac B."/>
            <person name="Young S."/>
            <person name="Ho-Il K."/>
            <person name="Hahn J.H."/>
            <person name="Sangsakoo G."/>
            <person name="Vanavichit A."/>
            <person name="de Mattos Luiz.A.T."/>
            <person name="Zimmer P.D."/>
            <person name="Malone G."/>
            <person name="Dellagostin O."/>
            <person name="de Oliveira A.C."/>
            <person name="Bevan M."/>
            <person name="Bancroft I."/>
            <person name="Minx P."/>
            <person name="Cordum H."/>
            <person name="Wilson R."/>
            <person name="Cheng Z."/>
            <person name="Jin W."/>
            <person name="Jiang J."/>
            <person name="Leong S.A."/>
            <person name="Iwama H."/>
            <person name="Gojobori T."/>
            <person name="Itoh T."/>
            <person name="Niimura Y."/>
            <person name="Fujii Y."/>
            <person name="Habara T."/>
            <person name="Sakai H."/>
            <person name="Sato Y."/>
            <person name="Wilson G."/>
            <person name="Kumar K."/>
            <person name="McCouch S."/>
            <person name="Juretic N."/>
            <person name="Hoen D."/>
            <person name="Wright S."/>
            <person name="Bruskiewich R."/>
            <person name="Bureau T."/>
            <person name="Miyao A."/>
            <person name="Hirochika H."/>
            <person name="Nishikawa T."/>
            <person name="Kadowaki K."/>
            <person name="Sugiura M."/>
            <person name="Burr B."/>
            <person name="Sasaki T."/>
        </authorList>
    </citation>
    <scope>NUCLEOTIDE SEQUENCE [LARGE SCALE GENOMIC DNA]</scope>
    <source>
        <strain evidence="3">cv. Nipponbare</strain>
    </source>
</reference>
<dbReference type="Proteomes" id="UP000000763">
    <property type="component" value="Chromosome 7"/>
</dbReference>
<dbReference type="AlphaFoldDB" id="C7J4S8"/>
<proteinExistence type="predicted"/>
<feature type="compositionally biased region" description="Polar residues" evidence="1">
    <location>
        <begin position="65"/>
        <end position="74"/>
    </location>
</feature>
<accession>C7J4S8</accession>
<dbReference type="KEGG" id="dosa:Os07g0253100"/>
<sequence>GKKKKKTHEQPLALRLLPTPSADASLPFCRRVISSPTTSHFPRSLPSTARRLRLGENPATGMQGGNRSSSPTVSHASFHRLCASPVSALPFAVAAPRRPPPPVEIPFFFLFSIGYLQI</sequence>
<gene>
    <name evidence="2" type="ordered locus">Os07g0253100</name>
</gene>
<protein>
    <submittedName>
        <fullName evidence="2">Os07g0253100 protein</fullName>
    </submittedName>
</protein>